<organism evidence="2 3">
    <name type="scientific">Datura stramonium</name>
    <name type="common">Jimsonweed</name>
    <name type="synonym">Common thornapple</name>
    <dbReference type="NCBI Taxonomy" id="4076"/>
    <lineage>
        <taxon>Eukaryota</taxon>
        <taxon>Viridiplantae</taxon>
        <taxon>Streptophyta</taxon>
        <taxon>Embryophyta</taxon>
        <taxon>Tracheophyta</taxon>
        <taxon>Spermatophyta</taxon>
        <taxon>Magnoliopsida</taxon>
        <taxon>eudicotyledons</taxon>
        <taxon>Gunneridae</taxon>
        <taxon>Pentapetalae</taxon>
        <taxon>asterids</taxon>
        <taxon>lamiids</taxon>
        <taxon>Solanales</taxon>
        <taxon>Solanaceae</taxon>
        <taxon>Solanoideae</taxon>
        <taxon>Datureae</taxon>
        <taxon>Datura</taxon>
    </lineage>
</organism>
<evidence type="ECO:0000313" key="2">
    <source>
        <dbReference type="EMBL" id="MCE3052511.1"/>
    </source>
</evidence>
<evidence type="ECO:0000256" key="1">
    <source>
        <dbReference type="SAM" id="MobiDB-lite"/>
    </source>
</evidence>
<keyword evidence="3" id="KW-1185">Reference proteome</keyword>
<reference evidence="2 3" key="1">
    <citation type="journal article" date="2021" name="BMC Genomics">
        <title>Datura genome reveals duplications of psychoactive alkaloid biosynthetic genes and high mutation rate following tissue culture.</title>
        <authorList>
            <person name="Rajewski A."/>
            <person name="Carter-House D."/>
            <person name="Stajich J."/>
            <person name="Litt A."/>
        </authorList>
    </citation>
    <scope>NUCLEOTIDE SEQUENCE [LARGE SCALE GENOMIC DNA]</scope>
    <source>
        <strain evidence="2">AR-01</strain>
    </source>
</reference>
<dbReference type="EMBL" id="JACEIK010009667">
    <property type="protein sequence ID" value="MCE3052511.1"/>
    <property type="molecule type" value="Genomic_DNA"/>
</dbReference>
<feature type="region of interest" description="Disordered" evidence="1">
    <location>
        <begin position="1"/>
        <end position="36"/>
    </location>
</feature>
<gene>
    <name evidence="2" type="ORF">HAX54_052798</name>
</gene>
<protein>
    <submittedName>
        <fullName evidence="2">Uncharacterized protein</fullName>
    </submittedName>
</protein>
<evidence type="ECO:0000313" key="3">
    <source>
        <dbReference type="Proteomes" id="UP000823775"/>
    </source>
</evidence>
<proteinExistence type="predicted"/>
<accession>A0ABS8WRI1</accession>
<comment type="caution">
    <text evidence="2">The sequence shown here is derived from an EMBL/GenBank/DDBJ whole genome shotgun (WGS) entry which is preliminary data.</text>
</comment>
<name>A0ABS8WRI1_DATST</name>
<dbReference type="Proteomes" id="UP000823775">
    <property type="component" value="Unassembled WGS sequence"/>
</dbReference>
<sequence length="89" mass="9810">MTSSREGIKRPSAGHTTRKSRENHKTSLTNPRKSRCGSYCDKVKDRFNPDSARSRLNAVACSATGFSTAASIDNDLLATNQELFCKETK</sequence>